<dbReference type="SUPFAM" id="SSF53448">
    <property type="entry name" value="Nucleotide-diphospho-sugar transferases"/>
    <property type="match status" value="1"/>
</dbReference>
<dbReference type="InterPro" id="IPR011033">
    <property type="entry name" value="PRC_barrel-like_sf"/>
</dbReference>
<comment type="caution">
    <text evidence="3">The sequence shown here is derived from an EMBL/GenBank/DDBJ whole genome shotgun (WGS) entry which is preliminary data.</text>
</comment>
<dbReference type="EMBL" id="JABTTQ020002415">
    <property type="protein sequence ID" value="KAK6124142.1"/>
    <property type="molecule type" value="Genomic_DNA"/>
</dbReference>
<dbReference type="Pfam" id="PF01782">
    <property type="entry name" value="RimM"/>
    <property type="match status" value="1"/>
</dbReference>
<keyword evidence="4" id="KW-1185">Reference proteome</keyword>
<dbReference type="SUPFAM" id="SSF50447">
    <property type="entry name" value="Translation proteins"/>
    <property type="match status" value="1"/>
</dbReference>
<dbReference type="PANTHER" id="PTHR11952">
    <property type="entry name" value="UDP- GLUCOSE PYROPHOSPHORYLASE"/>
    <property type="match status" value="1"/>
</dbReference>
<sequence>MQSSSILCCSSNSLSPSLYISPSQAVTRFPVKQINSGRNCSFSSKLPSTSLHIHSPSRFIIHSSATQELVETTSSASGFVETGYIFGVHGFQGEVRVKPSTDFPDLRFSKPGTRWLKQQVSGTETIKEIDLVEGRGHPGQSWIVKFNDINTAEQAQKLVGSTILVTDEDRPVLEEGEFYTHDLIGMTVILEESREPVGTVVNVFNSGASDLLQVKLSSSRIIPNQIGKSKIGEGDSGPLVWVPFVEAIVPIVDMEKREMLITPPKGLLELNVRSDDRSKKERRELEWKEKKFQRRLIAAKKKLCEMEQQHVFHGFRYGEKDQTSLLANQIVTVNSKLLQQALQSLQIPSTRSNLLDILSAVPRSNHLKVSDNPSSAGSGKLSDPYCKLQREGRLLTSNGKVAIVLVLEEIEKIENISDTNLVNSEGNENACLHVNALLDDDMRFVKIEDRTTVPLVLVSSAGSVSSLQELFIDHDYFAFDPEKVWFLEEEKLPLVSSAVREHGKHKILMKSPWEILERPIGSGGVISLFSSQESLLDQLSDMGVEYIEVCKVNQKRENGHALLGLVDSRKANVGIHLVNGISSQEDFDVIFSMSFLRKLTKQINKLQFEAVLGCNSHVEKVEKDWVDVIPTAPNSYEFRSSIYCFLDATPVNKVCVLDSSSTD</sequence>
<dbReference type="SUPFAM" id="SSF50346">
    <property type="entry name" value="PRC-barrel domain"/>
    <property type="match status" value="1"/>
</dbReference>
<dbReference type="PANTHER" id="PTHR11952:SF10">
    <property type="entry name" value="16S RRNA PROCESSING PROTEIN RIMM FAMILY"/>
    <property type="match status" value="1"/>
</dbReference>
<dbReference type="InterPro" id="IPR011961">
    <property type="entry name" value="RimM"/>
</dbReference>
<gene>
    <name evidence="3" type="ORF">DH2020_042115</name>
</gene>
<dbReference type="HAMAP" id="MF_00014">
    <property type="entry name" value="Ribosome_mat_RimM"/>
    <property type="match status" value="1"/>
</dbReference>
<proteinExistence type="inferred from homology"/>
<protein>
    <submittedName>
        <fullName evidence="3">Uncharacterized protein</fullName>
    </submittedName>
</protein>
<name>A0ABR0UNF7_REHGL</name>
<feature type="domain" description="RimM N-terminal" evidence="1">
    <location>
        <begin position="82"/>
        <end position="168"/>
    </location>
</feature>
<dbReference type="InterPro" id="IPR029044">
    <property type="entry name" value="Nucleotide-diphossugar_trans"/>
</dbReference>
<evidence type="ECO:0000259" key="1">
    <source>
        <dbReference type="Pfam" id="PF01782"/>
    </source>
</evidence>
<reference evidence="3 4" key="1">
    <citation type="journal article" date="2021" name="Comput. Struct. Biotechnol. J.">
        <title>De novo genome assembly of the potent medicinal plant Rehmannia glutinosa using nanopore technology.</title>
        <authorList>
            <person name="Ma L."/>
            <person name="Dong C."/>
            <person name="Song C."/>
            <person name="Wang X."/>
            <person name="Zheng X."/>
            <person name="Niu Y."/>
            <person name="Chen S."/>
            <person name="Feng W."/>
        </authorList>
    </citation>
    <scope>NUCLEOTIDE SEQUENCE [LARGE SCALE GENOMIC DNA]</scope>
    <source>
        <strain evidence="3">DH-2019</strain>
    </source>
</reference>
<evidence type="ECO:0000259" key="2">
    <source>
        <dbReference type="Pfam" id="PF24986"/>
    </source>
</evidence>
<dbReference type="InterPro" id="IPR009000">
    <property type="entry name" value="Transl_B-barrel_sf"/>
</dbReference>
<dbReference type="NCBIfam" id="TIGR02273">
    <property type="entry name" value="16S_RimM"/>
    <property type="match status" value="1"/>
</dbReference>
<dbReference type="InterPro" id="IPR002676">
    <property type="entry name" value="RimM_N"/>
</dbReference>
<dbReference type="Pfam" id="PF24986">
    <property type="entry name" value="PRC_RimM"/>
    <property type="match status" value="1"/>
</dbReference>
<feature type="domain" description="Ribosome maturation factor RimM PRC barrel" evidence="2">
    <location>
        <begin position="181"/>
        <end position="267"/>
    </location>
</feature>
<dbReference type="Gene3D" id="2.40.30.60">
    <property type="entry name" value="RimM"/>
    <property type="match status" value="1"/>
</dbReference>
<dbReference type="InterPro" id="IPR039741">
    <property type="entry name" value="UDP-sugar_pyrophosphorylase"/>
</dbReference>
<accession>A0ABR0UNF7</accession>
<dbReference type="Proteomes" id="UP001318860">
    <property type="component" value="Unassembled WGS sequence"/>
</dbReference>
<dbReference type="Gene3D" id="2.30.30.240">
    <property type="entry name" value="PRC-barrel domain"/>
    <property type="match status" value="1"/>
</dbReference>
<evidence type="ECO:0000313" key="3">
    <source>
        <dbReference type="EMBL" id="KAK6124142.1"/>
    </source>
</evidence>
<dbReference type="InterPro" id="IPR036976">
    <property type="entry name" value="RimM_N_sf"/>
</dbReference>
<evidence type="ECO:0000313" key="4">
    <source>
        <dbReference type="Proteomes" id="UP001318860"/>
    </source>
</evidence>
<dbReference type="Gene3D" id="3.90.550.10">
    <property type="entry name" value="Spore Coat Polysaccharide Biosynthesis Protein SpsA, Chain A"/>
    <property type="match status" value="1"/>
</dbReference>
<dbReference type="InterPro" id="IPR056792">
    <property type="entry name" value="PRC_RimM"/>
</dbReference>
<organism evidence="3 4">
    <name type="scientific">Rehmannia glutinosa</name>
    <name type="common">Chinese foxglove</name>
    <dbReference type="NCBI Taxonomy" id="99300"/>
    <lineage>
        <taxon>Eukaryota</taxon>
        <taxon>Viridiplantae</taxon>
        <taxon>Streptophyta</taxon>
        <taxon>Embryophyta</taxon>
        <taxon>Tracheophyta</taxon>
        <taxon>Spermatophyta</taxon>
        <taxon>Magnoliopsida</taxon>
        <taxon>eudicotyledons</taxon>
        <taxon>Gunneridae</taxon>
        <taxon>Pentapetalae</taxon>
        <taxon>asterids</taxon>
        <taxon>lamiids</taxon>
        <taxon>Lamiales</taxon>
        <taxon>Orobanchaceae</taxon>
        <taxon>Rehmannieae</taxon>
        <taxon>Rehmannia</taxon>
    </lineage>
</organism>